<accession>A0A381VF58</accession>
<dbReference type="InterPro" id="IPR012340">
    <property type="entry name" value="NA-bd_OB-fold"/>
</dbReference>
<dbReference type="Pfam" id="PF01330">
    <property type="entry name" value="RuvA_N"/>
    <property type="match status" value="1"/>
</dbReference>
<evidence type="ECO:0000256" key="2">
    <source>
        <dbReference type="ARBA" id="ARBA00022763"/>
    </source>
</evidence>
<evidence type="ECO:0000259" key="5">
    <source>
        <dbReference type="SMART" id="SM00278"/>
    </source>
</evidence>
<dbReference type="CDD" id="cd14332">
    <property type="entry name" value="UBA_RuvA_C"/>
    <property type="match status" value="1"/>
</dbReference>
<dbReference type="GO" id="GO:0006281">
    <property type="term" value="P:DNA repair"/>
    <property type="evidence" value="ECO:0007669"/>
    <property type="project" value="UniProtKB-KW"/>
</dbReference>
<evidence type="ECO:0000313" key="6">
    <source>
        <dbReference type="EMBL" id="SVA38043.1"/>
    </source>
</evidence>
<dbReference type="SMART" id="SM00278">
    <property type="entry name" value="HhH1"/>
    <property type="match status" value="2"/>
</dbReference>
<feature type="domain" description="Helix-hairpin-helix DNA-binding motif class 1" evidence="5">
    <location>
        <begin position="55"/>
        <end position="74"/>
    </location>
</feature>
<dbReference type="Gene3D" id="1.10.8.10">
    <property type="entry name" value="DNA helicase RuvA subunit, C-terminal domain"/>
    <property type="match status" value="1"/>
</dbReference>
<dbReference type="SUPFAM" id="SSF50249">
    <property type="entry name" value="Nucleic acid-binding proteins"/>
    <property type="match status" value="1"/>
</dbReference>
<keyword evidence="2" id="KW-0227">DNA damage</keyword>
<proteinExistence type="inferred from homology"/>
<dbReference type="InterPro" id="IPR011114">
    <property type="entry name" value="RuvA_C"/>
</dbReference>
<dbReference type="GO" id="GO:0003677">
    <property type="term" value="F:DNA binding"/>
    <property type="evidence" value="ECO:0007669"/>
    <property type="project" value="UniProtKB-KW"/>
</dbReference>
<protein>
    <recommendedName>
        <fullName evidence="5">Helix-hairpin-helix DNA-binding motif class 1 domain-containing protein</fullName>
    </recommendedName>
</protein>
<feature type="non-terminal residue" evidence="6">
    <location>
        <position position="1"/>
    </location>
</feature>
<dbReference type="GO" id="GO:0009379">
    <property type="term" value="C:Holliday junction helicase complex"/>
    <property type="evidence" value="ECO:0007669"/>
    <property type="project" value="InterPro"/>
</dbReference>
<dbReference type="GO" id="GO:0005524">
    <property type="term" value="F:ATP binding"/>
    <property type="evidence" value="ECO:0007669"/>
    <property type="project" value="InterPro"/>
</dbReference>
<dbReference type="HAMAP" id="MF_00031">
    <property type="entry name" value="DNA_HJ_migration_RuvA"/>
    <property type="match status" value="1"/>
</dbReference>
<dbReference type="Pfam" id="PF07499">
    <property type="entry name" value="RuvA_C"/>
    <property type="match status" value="1"/>
</dbReference>
<keyword evidence="1" id="KW-0963">Cytoplasm</keyword>
<dbReference type="NCBIfam" id="TIGR00084">
    <property type="entry name" value="ruvA"/>
    <property type="match status" value="1"/>
</dbReference>
<organism evidence="6">
    <name type="scientific">marine metagenome</name>
    <dbReference type="NCBI Taxonomy" id="408172"/>
    <lineage>
        <taxon>unclassified sequences</taxon>
        <taxon>metagenomes</taxon>
        <taxon>ecological metagenomes</taxon>
    </lineage>
</organism>
<dbReference type="InterPro" id="IPR000085">
    <property type="entry name" value="RuvA"/>
</dbReference>
<dbReference type="SUPFAM" id="SSF47781">
    <property type="entry name" value="RuvA domain 2-like"/>
    <property type="match status" value="1"/>
</dbReference>
<dbReference type="Gene3D" id="1.10.150.20">
    <property type="entry name" value="5' to 3' exonuclease, C-terminal subdomain"/>
    <property type="match status" value="1"/>
</dbReference>
<evidence type="ECO:0000256" key="1">
    <source>
        <dbReference type="ARBA" id="ARBA00022490"/>
    </source>
</evidence>
<dbReference type="InterPro" id="IPR036267">
    <property type="entry name" value="RuvA_C_sf"/>
</dbReference>
<feature type="domain" description="Helix-hairpin-helix DNA-binding motif class 1" evidence="5">
    <location>
        <begin position="90"/>
        <end position="109"/>
    </location>
</feature>
<dbReference type="InterPro" id="IPR010994">
    <property type="entry name" value="RuvA_2-like"/>
</dbReference>
<reference evidence="6" key="1">
    <citation type="submission" date="2018-05" db="EMBL/GenBank/DDBJ databases">
        <authorList>
            <person name="Lanie J.A."/>
            <person name="Ng W.-L."/>
            <person name="Kazmierczak K.M."/>
            <person name="Andrzejewski T.M."/>
            <person name="Davidsen T.M."/>
            <person name="Wayne K.J."/>
            <person name="Tettelin H."/>
            <person name="Glass J.I."/>
            <person name="Rusch D."/>
            <person name="Podicherti R."/>
            <person name="Tsui H.-C.T."/>
            <person name="Winkler M.E."/>
        </authorList>
    </citation>
    <scope>NUCLEOTIDE SEQUENCE</scope>
</reference>
<dbReference type="SUPFAM" id="SSF46929">
    <property type="entry name" value="DNA helicase RuvA subunit, C-terminal domain"/>
    <property type="match status" value="1"/>
</dbReference>
<sequence>VEISGITLRISTPVTTVENIGNLGDEVKILTSLQMRQDSITLYGFITENDRNAFDTLITISGVGPRLALAILSTFDAASLAAAVSSEDVNAFKSVSGVGNRTANRILLELKGKMEQTWSIPSDSSELDDVFDSLTALGYSIQEARAAIGSINSENLSTEEKIRMALENITNR</sequence>
<evidence type="ECO:0000256" key="3">
    <source>
        <dbReference type="ARBA" id="ARBA00023125"/>
    </source>
</evidence>
<dbReference type="AlphaFoldDB" id="A0A381VF58"/>
<dbReference type="Gene3D" id="2.40.50.140">
    <property type="entry name" value="Nucleic acid-binding proteins"/>
    <property type="match status" value="1"/>
</dbReference>
<evidence type="ECO:0000256" key="4">
    <source>
        <dbReference type="ARBA" id="ARBA00023204"/>
    </source>
</evidence>
<keyword evidence="4" id="KW-0234">DNA repair</keyword>
<dbReference type="InterPro" id="IPR013849">
    <property type="entry name" value="DNA_helicase_Holl-junc_RuvA_I"/>
</dbReference>
<dbReference type="GO" id="GO:0006310">
    <property type="term" value="P:DNA recombination"/>
    <property type="evidence" value="ECO:0007669"/>
    <property type="project" value="InterPro"/>
</dbReference>
<dbReference type="InterPro" id="IPR003583">
    <property type="entry name" value="Hlx-hairpin-Hlx_DNA-bd_motif"/>
</dbReference>
<keyword evidence="3" id="KW-0238">DNA-binding</keyword>
<dbReference type="Pfam" id="PF14520">
    <property type="entry name" value="HHH_5"/>
    <property type="match status" value="1"/>
</dbReference>
<gene>
    <name evidence="6" type="ORF">METZ01_LOCUS90897</name>
</gene>
<dbReference type="EMBL" id="UINC01008453">
    <property type="protein sequence ID" value="SVA38043.1"/>
    <property type="molecule type" value="Genomic_DNA"/>
</dbReference>
<dbReference type="GO" id="GO:0009378">
    <property type="term" value="F:four-way junction helicase activity"/>
    <property type="evidence" value="ECO:0007669"/>
    <property type="project" value="InterPro"/>
</dbReference>
<name>A0A381VF58_9ZZZZ</name>